<dbReference type="RefSeq" id="WP_048397925.1">
    <property type="nucleotide sequence ID" value="NZ_JYLB01000021.1"/>
</dbReference>
<dbReference type="EMBL" id="VZPO01000005">
    <property type="protein sequence ID" value="KAB0504483.1"/>
    <property type="molecule type" value="Genomic_DNA"/>
</dbReference>
<proteinExistence type="predicted"/>
<evidence type="ECO:0000313" key="2">
    <source>
        <dbReference type="EMBL" id="KAB0504483.1"/>
    </source>
</evidence>
<dbReference type="AlphaFoldDB" id="A0A0J6H158"/>
<dbReference type="SUPFAM" id="SSF160631">
    <property type="entry name" value="SMI1/KNR4-like"/>
    <property type="match status" value="1"/>
</dbReference>
<dbReference type="InterPro" id="IPR037883">
    <property type="entry name" value="Knr4/Smi1-like_sf"/>
</dbReference>
<dbReference type="InterPro" id="IPR018958">
    <property type="entry name" value="Knr4/Smi1-like_dom"/>
</dbReference>
<organism evidence="3 4">
    <name type="scientific">Pseudomonas lini</name>
    <dbReference type="NCBI Taxonomy" id="163011"/>
    <lineage>
        <taxon>Bacteria</taxon>
        <taxon>Pseudomonadati</taxon>
        <taxon>Pseudomonadota</taxon>
        <taxon>Gammaproteobacteria</taxon>
        <taxon>Pseudomonadales</taxon>
        <taxon>Pseudomonadaceae</taxon>
        <taxon>Pseudomonas</taxon>
    </lineage>
</organism>
<dbReference type="Proteomes" id="UP000182814">
    <property type="component" value="Chromosome I"/>
</dbReference>
<keyword evidence="4" id="KW-1185">Reference proteome</keyword>
<dbReference type="PATRIC" id="fig|163011.3.peg.1840"/>
<reference evidence="4" key="2">
    <citation type="submission" date="2016-10" db="EMBL/GenBank/DDBJ databases">
        <authorList>
            <person name="Varghese N."/>
            <person name="Submissions S."/>
        </authorList>
    </citation>
    <scope>NUCLEOTIDE SEQUENCE [LARGE SCALE GENOMIC DNA]</scope>
    <source>
        <strain evidence="4">BS3782</strain>
    </source>
</reference>
<evidence type="ECO:0000313" key="3">
    <source>
        <dbReference type="EMBL" id="SDS29326.1"/>
    </source>
</evidence>
<reference evidence="3" key="1">
    <citation type="submission" date="2016-10" db="EMBL/GenBank/DDBJ databases">
        <authorList>
            <person name="de Groot N.N."/>
        </authorList>
    </citation>
    <scope>NUCLEOTIDE SEQUENCE [LARGE SCALE GENOMIC DNA]</scope>
    <source>
        <strain evidence="3">BS3782</strain>
    </source>
</reference>
<dbReference type="Gene3D" id="3.40.1580.10">
    <property type="entry name" value="SMI1/KNR4-like"/>
    <property type="match status" value="1"/>
</dbReference>
<evidence type="ECO:0000313" key="4">
    <source>
        <dbReference type="Proteomes" id="UP000182814"/>
    </source>
</evidence>
<evidence type="ECO:0000259" key="1">
    <source>
        <dbReference type="SMART" id="SM00860"/>
    </source>
</evidence>
<dbReference type="SMART" id="SM00860">
    <property type="entry name" value="SMI1_KNR4"/>
    <property type="match status" value="1"/>
</dbReference>
<dbReference type="Proteomes" id="UP000434925">
    <property type="component" value="Unassembled WGS sequence"/>
</dbReference>
<dbReference type="Pfam" id="PF09346">
    <property type="entry name" value="SMI1_KNR4"/>
    <property type="match status" value="1"/>
</dbReference>
<feature type="domain" description="Knr4/Smi1-like" evidence="1">
    <location>
        <begin position="8"/>
        <end position="157"/>
    </location>
</feature>
<protein>
    <submittedName>
        <fullName evidence="3">SMI1 / KNR4 family (SUKH-1)</fullName>
    </submittedName>
    <submittedName>
        <fullName evidence="2">SMI1/KNR4 family protein</fullName>
    </submittedName>
</protein>
<accession>A0A0J6H158</accession>
<name>A0A0J6H158_9PSED</name>
<reference evidence="2 5" key="3">
    <citation type="submission" date="2019-09" db="EMBL/GenBank/DDBJ databases">
        <title>Draft genome sequences of 48 bacterial type strains from the CCUG.</title>
        <authorList>
            <person name="Tunovic T."/>
            <person name="Pineiro-Iglesias B."/>
            <person name="Unosson C."/>
            <person name="Inganas E."/>
            <person name="Ohlen M."/>
            <person name="Cardew S."/>
            <person name="Jensie-Markopoulos S."/>
            <person name="Salva-Serra F."/>
            <person name="Jaen-Luchoro D."/>
            <person name="Karlsson R."/>
            <person name="Svensson-Stadler L."/>
            <person name="Chun J."/>
            <person name="Moore E."/>
        </authorList>
    </citation>
    <scope>NUCLEOTIDE SEQUENCE [LARGE SCALE GENOMIC DNA]</scope>
    <source>
        <strain evidence="2 5">CCUG 51522</strain>
    </source>
</reference>
<dbReference type="EMBL" id="LT629746">
    <property type="protein sequence ID" value="SDS29326.1"/>
    <property type="molecule type" value="Genomic_DNA"/>
</dbReference>
<gene>
    <name evidence="2" type="ORF">F7R14_15655</name>
    <name evidence="3" type="ORF">SAMN04490191_1135</name>
</gene>
<sequence>MPFLYKPGLSDADIQGLEQRLQKKLPSDYKDFLKKRNGFYATAPDYVSLPLDKVDEGSIAFDRLFGLIPDEESNDLLAFNEEFIDELSFLDNSIAIGEDGGGNTFVWIAEAGKEGLYYWDRTHLHESDDKNDFDIAERDGCGNLFFLAPDFTSFFDLILSTFISPPDFVEE</sequence>
<evidence type="ECO:0000313" key="5">
    <source>
        <dbReference type="Proteomes" id="UP000434925"/>
    </source>
</evidence>